<evidence type="ECO:0000256" key="1">
    <source>
        <dbReference type="SAM" id="Phobius"/>
    </source>
</evidence>
<gene>
    <name evidence="2" type="ORF">DSL64_27415</name>
</gene>
<sequence>MTCAQSTSKHDVILKRDSTRIQALITQMTNEKINYRDLSTADSAKAFISMDLVAKVYLKNGKILSVRDSVLATSTPPDSVGQYADLANLPNDEFERSVVMANSDQLRDKYRYYNDKAIDGKRGAIIFTSLGVASLVSGLIVANTGSSTDNKKIGYPLAVAGTVVGGGLGLITFTNHKRNSAKAQKVKNELERRNQPLTVRLNPSYNPFNNSGMLALRISF</sequence>
<accession>A0A3D8Y462</accession>
<protein>
    <submittedName>
        <fullName evidence="2">Uncharacterized protein</fullName>
    </submittedName>
</protein>
<evidence type="ECO:0000313" key="2">
    <source>
        <dbReference type="EMBL" id="REA56013.1"/>
    </source>
</evidence>
<dbReference type="EMBL" id="QNUL01000042">
    <property type="protein sequence ID" value="REA56013.1"/>
    <property type="molecule type" value="Genomic_DNA"/>
</dbReference>
<keyword evidence="1" id="KW-0812">Transmembrane</keyword>
<evidence type="ECO:0000313" key="3">
    <source>
        <dbReference type="Proteomes" id="UP000256373"/>
    </source>
</evidence>
<dbReference type="AlphaFoldDB" id="A0A3D8Y462"/>
<keyword evidence="1" id="KW-0472">Membrane</keyword>
<dbReference type="Proteomes" id="UP000256373">
    <property type="component" value="Unassembled WGS sequence"/>
</dbReference>
<keyword evidence="1" id="KW-1133">Transmembrane helix</keyword>
<feature type="transmembrane region" description="Helical" evidence="1">
    <location>
        <begin position="123"/>
        <end position="141"/>
    </location>
</feature>
<name>A0A3D8Y462_9BACT</name>
<comment type="caution">
    <text evidence="2">The sequence shown here is derived from an EMBL/GenBank/DDBJ whole genome shotgun (WGS) entry which is preliminary data.</text>
</comment>
<organism evidence="2 3">
    <name type="scientific">Dyadobacter luteus</name>
    <dbReference type="NCBI Taxonomy" id="2259619"/>
    <lineage>
        <taxon>Bacteria</taxon>
        <taxon>Pseudomonadati</taxon>
        <taxon>Bacteroidota</taxon>
        <taxon>Cytophagia</taxon>
        <taxon>Cytophagales</taxon>
        <taxon>Spirosomataceae</taxon>
        <taxon>Dyadobacter</taxon>
    </lineage>
</organism>
<reference evidence="2 3" key="1">
    <citation type="submission" date="2018-07" db="EMBL/GenBank/DDBJ databases">
        <title>Dyadobacter roseus sp. nov., isolated from rose rhizosphere soil.</title>
        <authorList>
            <person name="Chen L."/>
        </authorList>
    </citation>
    <scope>NUCLEOTIDE SEQUENCE [LARGE SCALE GENOMIC DNA]</scope>
    <source>
        <strain evidence="2 3">RS19</strain>
    </source>
</reference>
<dbReference type="OrthoDB" id="945842at2"/>
<feature type="transmembrane region" description="Helical" evidence="1">
    <location>
        <begin position="153"/>
        <end position="173"/>
    </location>
</feature>
<proteinExistence type="predicted"/>
<keyword evidence="3" id="KW-1185">Reference proteome</keyword>